<feature type="compositionally biased region" description="Basic and acidic residues" evidence="2">
    <location>
        <begin position="9"/>
        <end position="24"/>
    </location>
</feature>
<comment type="function">
    <text evidence="1">PPIases accelerate the folding of proteins. It catalyzes the cis-trans isomerization of proline imidic peptide bonds in oligopeptides.</text>
</comment>
<dbReference type="CDD" id="cd00317">
    <property type="entry name" value="cyclophilin"/>
    <property type="match status" value="1"/>
</dbReference>
<evidence type="ECO:0000313" key="5">
    <source>
        <dbReference type="EMBL" id="NUW45641.1"/>
    </source>
</evidence>
<proteinExistence type="predicted"/>
<comment type="caution">
    <text evidence="5">The sequence shown here is derived from an EMBL/GenBank/DDBJ whole genome shotgun (WGS) entry which is preliminary data.</text>
</comment>
<feature type="compositionally biased region" description="Low complexity" evidence="2">
    <location>
        <begin position="71"/>
        <end position="83"/>
    </location>
</feature>
<feature type="transmembrane region" description="Helical" evidence="3">
    <location>
        <begin position="38"/>
        <end position="61"/>
    </location>
</feature>
<dbReference type="EMBL" id="JABWGO010000012">
    <property type="protein sequence ID" value="NUW45641.1"/>
    <property type="molecule type" value="Genomic_DNA"/>
</dbReference>
<keyword evidence="6" id="KW-1185">Reference proteome</keyword>
<dbReference type="GO" id="GO:0003755">
    <property type="term" value="F:peptidyl-prolyl cis-trans isomerase activity"/>
    <property type="evidence" value="ECO:0007669"/>
    <property type="project" value="InterPro"/>
</dbReference>
<dbReference type="Gene3D" id="2.40.100.10">
    <property type="entry name" value="Cyclophilin-like"/>
    <property type="match status" value="1"/>
</dbReference>
<dbReference type="Pfam" id="PF00160">
    <property type="entry name" value="Pro_isomerase"/>
    <property type="match status" value="1"/>
</dbReference>
<feature type="domain" description="PPIase cyclophilin-type" evidence="4">
    <location>
        <begin position="131"/>
        <end position="296"/>
    </location>
</feature>
<evidence type="ECO:0000256" key="2">
    <source>
        <dbReference type="SAM" id="MobiDB-lite"/>
    </source>
</evidence>
<keyword evidence="3" id="KW-0472">Membrane</keyword>
<evidence type="ECO:0000256" key="3">
    <source>
        <dbReference type="SAM" id="Phobius"/>
    </source>
</evidence>
<evidence type="ECO:0000259" key="4">
    <source>
        <dbReference type="PROSITE" id="PS50072"/>
    </source>
</evidence>
<evidence type="ECO:0000313" key="6">
    <source>
        <dbReference type="Proteomes" id="UP000546126"/>
    </source>
</evidence>
<dbReference type="InterPro" id="IPR044666">
    <property type="entry name" value="Cyclophilin_A-like"/>
</dbReference>
<protein>
    <submittedName>
        <fullName evidence="5">Peptidylprolyl isomerase</fullName>
    </submittedName>
</protein>
<feature type="region of interest" description="Disordered" evidence="2">
    <location>
        <begin position="1"/>
        <end position="24"/>
    </location>
</feature>
<reference evidence="5 6" key="1">
    <citation type="submission" date="2020-06" db="EMBL/GenBank/DDBJ databases">
        <authorList>
            <person name="Chanama M."/>
        </authorList>
    </citation>
    <scope>NUCLEOTIDE SEQUENCE [LARGE SCALE GENOMIC DNA]</scope>
    <source>
        <strain evidence="5 6">TBRC6557</strain>
    </source>
</reference>
<keyword evidence="3" id="KW-1133">Transmembrane helix</keyword>
<dbReference type="SUPFAM" id="SSF50891">
    <property type="entry name" value="Cyclophilin-like"/>
    <property type="match status" value="1"/>
</dbReference>
<evidence type="ECO:0000256" key="1">
    <source>
        <dbReference type="ARBA" id="ARBA00002388"/>
    </source>
</evidence>
<feature type="region of interest" description="Disordered" evidence="2">
    <location>
        <begin position="71"/>
        <end position="100"/>
    </location>
</feature>
<gene>
    <name evidence="5" type="ORF">HT134_36840</name>
</gene>
<dbReference type="PROSITE" id="PS50072">
    <property type="entry name" value="CSA_PPIASE_2"/>
    <property type="match status" value="1"/>
</dbReference>
<dbReference type="InterPro" id="IPR029000">
    <property type="entry name" value="Cyclophilin-like_dom_sf"/>
</dbReference>
<accession>A0A7Y6IWD9</accession>
<dbReference type="Proteomes" id="UP000546126">
    <property type="component" value="Unassembled WGS sequence"/>
</dbReference>
<dbReference type="InterPro" id="IPR002130">
    <property type="entry name" value="Cyclophilin-type_PPIase_dom"/>
</dbReference>
<keyword evidence="5" id="KW-0413">Isomerase</keyword>
<dbReference type="PANTHER" id="PTHR45625:SF3">
    <property type="entry name" value="PEPTIDYL-PROLYL CIS-TRANS ISOMERASE B-RELATED"/>
    <property type="match status" value="1"/>
</dbReference>
<dbReference type="AlphaFoldDB" id="A0A7Y6IWD9"/>
<dbReference type="PANTHER" id="PTHR45625">
    <property type="entry name" value="PEPTIDYL-PROLYL CIS-TRANS ISOMERASE-RELATED"/>
    <property type="match status" value="1"/>
</dbReference>
<organism evidence="5 6">
    <name type="scientific">Nonomuraea rhodomycinica</name>
    <dbReference type="NCBI Taxonomy" id="1712872"/>
    <lineage>
        <taxon>Bacteria</taxon>
        <taxon>Bacillati</taxon>
        <taxon>Actinomycetota</taxon>
        <taxon>Actinomycetes</taxon>
        <taxon>Streptosporangiales</taxon>
        <taxon>Streptosporangiaceae</taxon>
        <taxon>Nonomuraea</taxon>
    </lineage>
</organism>
<name>A0A7Y6IWD9_9ACTN</name>
<keyword evidence="3" id="KW-0812">Transmembrane</keyword>
<sequence>MGGKAVATGKDRQKQLAREHHERQLQRRIEREQKAKRTAIIGSTVGVVVVVGGIVAAVALLGGDPAKEAAATPTASAQDTSAPQDTASASPAAQAKPYDPKTGTCGYVADTAGGNVKNVGMPPAKVSLKPATKTMTLKTNLGDIEVTLDNAKAPCTVNSLAFLAKKNYYDGSKCHRLGSDKFPMLQCGDPTAKADGKSGGDGTGGPGYVMAEENLQGAAYKRGVMAMAKTQAPGSTGSQFFLVYGDIGLTPDYTPVGTITKGLDILDKVNKAGVIGDAGDGTGAPKETVEIKDVTIAGKS</sequence>